<evidence type="ECO:0000256" key="9">
    <source>
        <dbReference type="SAM" id="MobiDB-lite"/>
    </source>
</evidence>
<keyword evidence="3 8" id="KW-0813">Transport</keyword>
<evidence type="ECO:0000313" key="10">
    <source>
        <dbReference type="EMBL" id="PNF31937.1"/>
    </source>
</evidence>
<evidence type="ECO:0000256" key="5">
    <source>
        <dbReference type="ARBA" id="ARBA00022692"/>
    </source>
</evidence>
<dbReference type="OrthoDB" id="260807at2759"/>
<dbReference type="InterPro" id="IPR001204">
    <property type="entry name" value="Phos_transporter"/>
</dbReference>
<dbReference type="Pfam" id="PF01384">
    <property type="entry name" value="PHO4"/>
    <property type="match status" value="1"/>
</dbReference>
<feature type="region of interest" description="Disordered" evidence="9">
    <location>
        <begin position="293"/>
        <end position="312"/>
    </location>
</feature>
<evidence type="ECO:0000256" key="3">
    <source>
        <dbReference type="ARBA" id="ARBA00022448"/>
    </source>
</evidence>
<evidence type="ECO:0000256" key="1">
    <source>
        <dbReference type="ARBA" id="ARBA00004141"/>
    </source>
</evidence>
<dbReference type="Proteomes" id="UP000235965">
    <property type="component" value="Unassembled WGS sequence"/>
</dbReference>
<comment type="function">
    <text evidence="8">Sodium-phosphate symporter.</text>
</comment>
<evidence type="ECO:0000256" key="4">
    <source>
        <dbReference type="ARBA" id="ARBA00022592"/>
    </source>
</evidence>
<feature type="transmembrane region" description="Helical" evidence="8">
    <location>
        <begin position="143"/>
        <end position="167"/>
    </location>
</feature>
<dbReference type="EMBL" id="NEVH01011194">
    <property type="protein sequence ID" value="PNF31936.1"/>
    <property type="molecule type" value="Genomic_DNA"/>
</dbReference>
<sequence>MIDPYSEEVLWIVIIGFIMAFVLAFGLGANDVANSFGTSVGSKVLTVKQACCLATVCEIAGSILLGYKVSDTMRKGILQVNVYDDAEYELLLGMFAALIGSSVMLLGATFLKLPVSATHSIVGATIGFSLVCRGDKGINWKVLGMIVGSWFVSPLLSGVISVSLYLVIRRLILNASDPIARGLLSLPIFYGITIFINVFTIVHEGSSLLYFNRIPLWGVLVLSFGIGALTMVAVWFFLVPFMRKKIEEVGSTPKVTSGVKTDMVRTDTYKQTLPWTNGNSDVTVLASEIVLTPPNTSEEPAPPGHESSLGKDNPAYCLSIQDKTEEPSLEEKKDSQEKNQVEEDQAKILKLFSFLQTLTATFASFVHGGNDVSNAIGPVIAIWMIYTEGSVHQKSETPLYILLYGGVGISVGLWIWGKRVMKTIGEDLTTITSSTGFTIELGAAFTVLLASKIGLPVSTTHCLVGSVVFVGWANSTKKGVDWKLFRNIIAAWLVTVPVSGLLSAAAVAILREIAL</sequence>
<dbReference type="EMBL" id="NEVH01011194">
    <property type="protein sequence ID" value="PNF31939.1"/>
    <property type="molecule type" value="Genomic_DNA"/>
</dbReference>
<evidence type="ECO:0000256" key="2">
    <source>
        <dbReference type="ARBA" id="ARBA00009916"/>
    </source>
</evidence>
<comment type="caution">
    <text evidence="10">The sequence shown here is derived from an EMBL/GenBank/DDBJ whole genome shotgun (WGS) entry which is preliminary data.</text>
</comment>
<feature type="transmembrane region" description="Helical" evidence="8">
    <location>
        <begin position="47"/>
        <end position="67"/>
    </location>
</feature>
<organism evidence="10 11">
    <name type="scientific">Cryptotermes secundus</name>
    <dbReference type="NCBI Taxonomy" id="105785"/>
    <lineage>
        <taxon>Eukaryota</taxon>
        <taxon>Metazoa</taxon>
        <taxon>Ecdysozoa</taxon>
        <taxon>Arthropoda</taxon>
        <taxon>Hexapoda</taxon>
        <taxon>Insecta</taxon>
        <taxon>Pterygota</taxon>
        <taxon>Neoptera</taxon>
        <taxon>Polyneoptera</taxon>
        <taxon>Dictyoptera</taxon>
        <taxon>Blattodea</taxon>
        <taxon>Blattoidea</taxon>
        <taxon>Termitoidae</taxon>
        <taxon>Kalotermitidae</taxon>
        <taxon>Cryptotermitinae</taxon>
        <taxon>Cryptotermes</taxon>
    </lineage>
</organism>
<dbReference type="EMBL" id="NEVH01011194">
    <property type="protein sequence ID" value="PNF31937.1"/>
    <property type="molecule type" value="Genomic_DNA"/>
</dbReference>
<protein>
    <recommendedName>
        <fullName evidence="8">Phosphate transporter</fullName>
    </recommendedName>
</protein>
<comment type="subcellular location">
    <subcellularLocation>
        <location evidence="1 8">Membrane</location>
        <topology evidence="1 8">Multi-pass membrane protein</topology>
    </subcellularLocation>
</comment>
<feature type="transmembrane region" description="Helical" evidence="8">
    <location>
        <begin position="214"/>
        <end position="238"/>
    </location>
</feature>
<evidence type="ECO:0000256" key="7">
    <source>
        <dbReference type="ARBA" id="ARBA00023136"/>
    </source>
</evidence>
<dbReference type="GO" id="GO:0005315">
    <property type="term" value="F:phosphate transmembrane transporter activity"/>
    <property type="evidence" value="ECO:0007669"/>
    <property type="project" value="InterPro"/>
</dbReference>
<feature type="transmembrane region" description="Helical" evidence="8">
    <location>
        <begin position="453"/>
        <end position="472"/>
    </location>
</feature>
<gene>
    <name evidence="10" type="ORF">B7P43_G07926</name>
</gene>
<feature type="transmembrane region" description="Helical" evidence="8">
    <location>
        <begin position="428"/>
        <end position="447"/>
    </location>
</feature>
<dbReference type="EMBL" id="NEVH01011194">
    <property type="protein sequence ID" value="PNF31934.1"/>
    <property type="molecule type" value="Genomic_DNA"/>
</dbReference>
<keyword evidence="7 8" id="KW-0472">Membrane</keyword>
<reference evidence="10 11" key="1">
    <citation type="submission" date="2017-12" db="EMBL/GenBank/DDBJ databases">
        <title>Hemimetabolous genomes reveal molecular basis of termite eusociality.</title>
        <authorList>
            <person name="Harrison M.C."/>
            <person name="Jongepier E."/>
            <person name="Robertson H.M."/>
            <person name="Arning N."/>
            <person name="Bitard-Feildel T."/>
            <person name="Chao H."/>
            <person name="Childers C.P."/>
            <person name="Dinh H."/>
            <person name="Doddapaneni H."/>
            <person name="Dugan S."/>
            <person name="Gowin J."/>
            <person name="Greiner C."/>
            <person name="Han Y."/>
            <person name="Hu H."/>
            <person name="Hughes D.S.T."/>
            <person name="Huylmans A.-K."/>
            <person name="Kemena C."/>
            <person name="Kremer L.P.M."/>
            <person name="Lee S.L."/>
            <person name="Lopez-Ezquerra A."/>
            <person name="Mallet L."/>
            <person name="Monroy-Kuhn J.M."/>
            <person name="Moser A."/>
            <person name="Murali S.C."/>
            <person name="Muzny D.M."/>
            <person name="Otani S."/>
            <person name="Piulachs M.-D."/>
            <person name="Poelchau M."/>
            <person name="Qu J."/>
            <person name="Schaub F."/>
            <person name="Wada-Katsumata A."/>
            <person name="Worley K.C."/>
            <person name="Xie Q."/>
            <person name="Ylla G."/>
            <person name="Poulsen M."/>
            <person name="Gibbs R.A."/>
            <person name="Schal C."/>
            <person name="Richards S."/>
            <person name="Belles X."/>
            <person name="Korb J."/>
            <person name="Bornberg-Bauer E."/>
        </authorList>
    </citation>
    <scope>NUCLEOTIDE SEQUENCE [LARGE SCALE GENOMIC DNA]</scope>
    <source>
        <tissue evidence="10">Whole body</tissue>
    </source>
</reference>
<dbReference type="AlphaFoldDB" id="A0A2J7QTN1"/>
<evidence type="ECO:0000256" key="6">
    <source>
        <dbReference type="ARBA" id="ARBA00022989"/>
    </source>
</evidence>
<name>A0A2J7QTN1_9NEOP</name>
<keyword evidence="4 8" id="KW-0592">Phosphate transport</keyword>
<feature type="transmembrane region" description="Helical" evidence="8">
    <location>
        <begin position="399"/>
        <end position="416"/>
    </location>
</feature>
<dbReference type="PANTHER" id="PTHR11101">
    <property type="entry name" value="PHOSPHATE TRANSPORTER"/>
    <property type="match status" value="1"/>
</dbReference>
<evidence type="ECO:0000256" key="8">
    <source>
        <dbReference type="RuleBase" id="RU363058"/>
    </source>
</evidence>
<keyword evidence="11" id="KW-1185">Reference proteome</keyword>
<dbReference type="GO" id="GO:0016020">
    <property type="term" value="C:membrane"/>
    <property type="evidence" value="ECO:0007669"/>
    <property type="project" value="UniProtKB-SubCell"/>
</dbReference>
<keyword evidence="5 8" id="KW-0812">Transmembrane</keyword>
<keyword evidence="6 8" id="KW-1133">Transmembrane helix</keyword>
<dbReference type="PANTHER" id="PTHR11101:SF80">
    <property type="entry name" value="PHOSPHATE TRANSPORTER"/>
    <property type="match status" value="1"/>
</dbReference>
<feature type="transmembrane region" description="Helical" evidence="8">
    <location>
        <begin position="179"/>
        <end position="202"/>
    </location>
</feature>
<feature type="transmembrane region" description="Helical" evidence="8">
    <location>
        <begin position="9"/>
        <end position="27"/>
    </location>
</feature>
<accession>A0A2J7QTN1</accession>
<evidence type="ECO:0000313" key="11">
    <source>
        <dbReference type="Proteomes" id="UP000235965"/>
    </source>
</evidence>
<dbReference type="GO" id="GO:0035435">
    <property type="term" value="P:phosphate ion transmembrane transport"/>
    <property type="evidence" value="ECO:0007669"/>
    <property type="project" value="TreeGrafter"/>
</dbReference>
<proteinExistence type="inferred from homology"/>
<feature type="transmembrane region" description="Helical" evidence="8">
    <location>
        <begin position="88"/>
        <end position="111"/>
    </location>
</feature>
<comment type="similarity">
    <text evidence="2 8">Belongs to the inorganic phosphate transporter (PiT) (TC 2.A.20) family.</text>
</comment>
<feature type="transmembrane region" description="Helical" evidence="8">
    <location>
        <begin position="484"/>
        <end position="510"/>
    </location>
</feature>